<accession>A0A4U8Z725</accession>
<keyword evidence="1" id="KW-0614">Plasmid</keyword>
<dbReference type="Proteomes" id="UP000294360">
    <property type="component" value="Plasmid 2"/>
</dbReference>
<dbReference type="KEGG" id="mtun:MTUNDRAET4_0294.1"/>
<sequence length="88" mass="9545">MIPLDQVVQVFRGPYFGPLAALMFAEKLPHRPMRGLAAIKRDGARQSALALECPTEKCFGGGNIPLGAEQFAREFTAVTSPWLIGRGC</sequence>
<protein>
    <submittedName>
        <fullName evidence="1">Uncharacterized protein</fullName>
    </submittedName>
</protein>
<reference evidence="1 2" key="1">
    <citation type="submission" date="2019-03" db="EMBL/GenBank/DDBJ databases">
        <authorList>
            <person name="Kox A.R. M."/>
        </authorList>
    </citation>
    <scope>NUCLEOTIDE SEQUENCE [LARGE SCALE GENOMIC DNA]</scope>
    <source>
        <strain evidence="1">MTUNDRAET4 annotated genome</strain>
        <plasmid evidence="2">2</plasmid>
    </source>
</reference>
<evidence type="ECO:0000313" key="2">
    <source>
        <dbReference type="Proteomes" id="UP000294360"/>
    </source>
</evidence>
<evidence type="ECO:0000313" key="1">
    <source>
        <dbReference type="EMBL" id="VFU16664.1"/>
    </source>
</evidence>
<dbReference type="EMBL" id="LR536451">
    <property type="protein sequence ID" value="VFU16664.1"/>
    <property type="molecule type" value="Genomic_DNA"/>
</dbReference>
<organism evidence="1 2">
    <name type="scientific">Methylocella tundrae</name>
    <dbReference type="NCBI Taxonomy" id="227605"/>
    <lineage>
        <taxon>Bacteria</taxon>
        <taxon>Pseudomonadati</taxon>
        <taxon>Pseudomonadota</taxon>
        <taxon>Alphaproteobacteria</taxon>
        <taxon>Hyphomicrobiales</taxon>
        <taxon>Beijerinckiaceae</taxon>
        <taxon>Methylocella</taxon>
    </lineage>
</organism>
<geneLocation type="plasmid" evidence="1 2">
    <name>2</name>
</geneLocation>
<gene>
    <name evidence="1" type="ORF">MTUNDRAET4_0294</name>
</gene>
<name>A0A4U8Z725_METTU</name>
<proteinExistence type="predicted"/>
<dbReference type="AlphaFoldDB" id="A0A4U8Z725"/>